<proteinExistence type="predicted"/>
<gene>
    <name evidence="1" type="ORF">GLYMA_06G021300</name>
</gene>
<dbReference type="EnsemblPlants" id="KRH51663">
    <property type="protein sequence ID" value="KRH51663"/>
    <property type="gene ID" value="GLYMA_06G021300"/>
</dbReference>
<dbReference type="InParanoid" id="A0A0R0JKG5"/>
<sequence>MISCSRVWFDKIPKRSEYETSTASPQKIGLEVTNLHVLRTIIIRYSPTIKEGVHTQKRKKYKSGPVTHVLLRIVYNLRVFLR</sequence>
<dbReference type="Proteomes" id="UP000008827">
    <property type="component" value="Chromosome 6"/>
</dbReference>
<dbReference type="Gramene" id="KRH51663">
    <property type="protein sequence ID" value="KRH51663"/>
    <property type="gene ID" value="GLYMA_06G021300"/>
</dbReference>
<reference evidence="2" key="2">
    <citation type="submission" date="2018-02" db="UniProtKB">
        <authorList>
            <consortium name="EnsemblPlants"/>
        </authorList>
    </citation>
    <scope>IDENTIFICATION</scope>
    <source>
        <strain evidence="2">Williams 82</strain>
    </source>
</reference>
<evidence type="ECO:0000313" key="3">
    <source>
        <dbReference type="Proteomes" id="UP000008827"/>
    </source>
</evidence>
<reference evidence="1" key="3">
    <citation type="submission" date="2018-07" db="EMBL/GenBank/DDBJ databases">
        <title>WGS assembly of Glycine max.</title>
        <authorList>
            <person name="Schmutz J."/>
            <person name="Cannon S."/>
            <person name="Schlueter J."/>
            <person name="Ma J."/>
            <person name="Mitros T."/>
            <person name="Nelson W."/>
            <person name="Hyten D."/>
            <person name="Song Q."/>
            <person name="Thelen J."/>
            <person name="Cheng J."/>
            <person name="Xu D."/>
            <person name="Hellsten U."/>
            <person name="May G."/>
            <person name="Yu Y."/>
            <person name="Sakurai T."/>
            <person name="Umezawa T."/>
            <person name="Bhattacharyya M."/>
            <person name="Sandhu D."/>
            <person name="Valliyodan B."/>
            <person name="Lindquist E."/>
            <person name="Peto M."/>
            <person name="Grant D."/>
            <person name="Shu S."/>
            <person name="Goodstein D."/>
            <person name="Barry K."/>
            <person name="Futrell-Griggs M."/>
            <person name="Abernathy B."/>
            <person name="Du J."/>
            <person name="Tian Z."/>
            <person name="Zhu L."/>
            <person name="Gill N."/>
            <person name="Joshi T."/>
            <person name="Libault M."/>
            <person name="Sethuraman A."/>
            <person name="Zhang X."/>
            <person name="Shinozaki K."/>
            <person name="Nguyen H."/>
            <person name="Wing R."/>
            <person name="Cregan P."/>
            <person name="Specht J."/>
            <person name="Grimwood J."/>
            <person name="Rokhsar D."/>
            <person name="Stacey G."/>
            <person name="Shoemaker R."/>
            <person name="Jackson S."/>
        </authorList>
    </citation>
    <scope>NUCLEOTIDE SEQUENCE</scope>
    <source>
        <tissue evidence="1">Callus</tissue>
    </source>
</reference>
<keyword evidence="3" id="KW-1185">Reference proteome</keyword>
<name>A0A0R0JKG5_SOYBN</name>
<organism evidence="1">
    <name type="scientific">Glycine max</name>
    <name type="common">Soybean</name>
    <name type="synonym">Glycine hispida</name>
    <dbReference type="NCBI Taxonomy" id="3847"/>
    <lineage>
        <taxon>Eukaryota</taxon>
        <taxon>Viridiplantae</taxon>
        <taxon>Streptophyta</taxon>
        <taxon>Embryophyta</taxon>
        <taxon>Tracheophyta</taxon>
        <taxon>Spermatophyta</taxon>
        <taxon>Magnoliopsida</taxon>
        <taxon>eudicotyledons</taxon>
        <taxon>Gunneridae</taxon>
        <taxon>Pentapetalae</taxon>
        <taxon>rosids</taxon>
        <taxon>fabids</taxon>
        <taxon>Fabales</taxon>
        <taxon>Fabaceae</taxon>
        <taxon>Papilionoideae</taxon>
        <taxon>50 kb inversion clade</taxon>
        <taxon>NPAAA clade</taxon>
        <taxon>indigoferoid/millettioid clade</taxon>
        <taxon>Phaseoleae</taxon>
        <taxon>Glycine</taxon>
        <taxon>Glycine subgen. Soja</taxon>
    </lineage>
</organism>
<evidence type="ECO:0000313" key="2">
    <source>
        <dbReference type="EnsemblPlants" id="KRH51663"/>
    </source>
</evidence>
<accession>A0A0R0JKG5</accession>
<dbReference type="EMBL" id="CM000839">
    <property type="protein sequence ID" value="KRH51663.1"/>
    <property type="molecule type" value="Genomic_DNA"/>
</dbReference>
<protein>
    <submittedName>
        <fullName evidence="1 2">Uncharacterized protein</fullName>
    </submittedName>
</protein>
<reference evidence="1 2" key="1">
    <citation type="journal article" date="2010" name="Nature">
        <title>Genome sequence of the palaeopolyploid soybean.</title>
        <authorList>
            <person name="Schmutz J."/>
            <person name="Cannon S.B."/>
            <person name="Schlueter J."/>
            <person name="Ma J."/>
            <person name="Mitros T."/>
            <person name="Nelson W."/>
            <person name="Hyten D.L."/>
            <person name="Song Q."/>
            <person name="Thelen J.J."/>
            <person name="Cheng J."/>
            <person name="Xu D."/>
            <person name="Hellsten U."/>
            <person name="May G.D."/>
            <person name="Yu Y."/>
            <person name="Sakurai T."/>
            <person name="Umezawa T."/>
            <person name="Bhattacharyya M.K."/>
            <person name="Sandhu D."/>
            <person name="Valliyodan B."/>
            <person name="Lindquist E."/>
            <person name="Peto M."/>
            <person name="Grant D."/>
            <person name="Shu S."/>
            <person name="Goodstein D."/>
            <person name="Barry K."/>
            <person name="Futrell-Griggs M."/>
            <person name="Abernathy B."/>
            <person name="Du J."/>
            <person name="Tian Z."/>
            <person name="Zhu L."/>
            <person name="Gill N."/>
            <person name="Joshi T."/>
            <person name="Libault M."/>
            <person name="Sethuraman A."/>
            <person name="Zhang X.-C."/>
            <person name="Shinozaki K."/>
            <person name="Nguyen H.T."/>
            <person name="Wing R.A."/>
            <person name="Cregan P."/>
            <person name="Specht J."/>
            <person name="Grimwood J."/>
            <person name="Rokhsar D."/>
            <person name="Stacey G."/>
            <person name="Shoemaker R.C."/>
            <person name="Jackson S.A."/>
        </authorList>
    </citation>
    <scope>NUCLEOTIDE SEQUENCE</scope>
    <source>
        <strain evidence="2">cv. Williams 82</strain>
        <tissue evidence="1">Callus</tissue>
    </source>
</reference>
<dbReference type="AlphaFoldDB" id="A0A0R0JKG5"/>
<evidence type="ECO:0000313" key="1">
    <source>
        <dbReference type="EMBL" id="KRH51663.1"/>
    </source>
</evidence>